<dbReference type="Pfam" id="PF00027">
    <property type="entry name" value="cNMP_binding"/>
    <property type="match status" value="1"/>
</dbReference>
<keyword evidence="3" id="KW-0804">Transcription</keyword>
<accession>A0A8J7WLP5</accession>
<protein>
    <submittedName>
        <fullName evidence="6">Crp/Fnr family transcriptional regulator</fullName>
    </submittedName>
</protein>
<gene>
    <name evidence="6" type="ORF">KGA66_03060</name>
</gene>
<evidence type="ECO:0000256" key="3">
    <source>
        <dbReference type="ARBA" id="ARBA00023163"/>
    </source>
</evidence>
<keyword evidence="2" id="KW-0238">DNA-binding</keyword>
<dbReference type="GO" id="GO:0005829">
    <property type="term" value="C:cytosol"/>
    <property type="evidence" value="ECO:0007669"/>
    <property type="project" value="TreeGrafter"/>
</dbReference>
<dbReference type="RefSeq" id="WP_211464240.1">
    <property type="nucleotide sequence ID" value="NZ_JAGSXH010000006.1"/>
</dbReference>
<dbReference type="SMART" id="SM00419">
    <property type="entry name" value="HTH_CRP"/>
    <property type="match status" value="1"/>
</dbReference>
<feature type="domain" description="HTH crp-type" evidence="5">
    <location>
        <begin position="144"/>
        <end position="217"/>
    </location>
</feature>
<dbReference type="Pfam" id="PF13545">
    <property type="entry name" value="HTH_Crp_2"/>
    <property type="match status" value="1"/>
</dbReference>
<sequence>MGIIGNGQTFLDALGTVERAALLALGSSKSYAASETVLLEGETGDFVVAIVDGWASVSSSNRYGQRVILALRGSGDLVGDLSVLDPNPRSATVTALGPMEAVVVSGDAFRGFIAARPRVTALVIKHLGSRLRASDGERMSLATETVLQRLAAYLGELVEHVGVPGRGGVALELQLRQHDLAAAVGATREAVAKALRILRAHGVIATGPLSLVVLNPGMLREISSGRFRPSAGGP</sequence>
<dbReference type="InterPro" id="IPR000595">
    <property type="entry name" value="cNMP-bd_dom"/>
</dbReference>
<dbReference type="SUPFAM" id="SSF46785">
    <property type="entry name" value="Winged helix' DNA-binding domain"/>
    <property type="match status" value="1"/>
</dbReference>
<dbReference type="SUPFAM" id="SSF51206">
    <property type="entry name" value="cAMP-binding domain-like"/>
    <property type="match status" value="1"/>
</dbReference>
<organism evidence="6 7">
    <name type="scientific">Actinocrinis puniceicyclus</name>
    <dbReference type="NCBI Taxonomy" id="977794"/>
    <lineage>
        <taxon>Bacteria</taxon>
        <taxon>Bacillati</taxon>
        <taxon>Actinomycetota</taxon>
        <taxon>Actinomycetes</taxon>
        <taxon>Catenulisporales</taxon>
        <taxon>Actinospicaceae</taxon>
        <taxon>Actinocrinis</taxon>
    </lineage>
</organism>
<evidence type="ECO:0000256" key="1">
    <source>
        <dbReference type="ARBA" id="ARBA00023015"/>
    </source>
</evidence>
<dbReference type="PANTHER" id="PTHR24567">
    <property type="entry name" value="CRP FAMILY TRANSCRIPTIONAL REGULATORY PROTEIN"/>
    <property type="match status" value="1"/>
</dbReference>
<dbReference type="PRINTS" id="PR00103">
    <property type="entry name" value="CAMPKINASE"/>
</dbReference>
<dbReference type="GO" id="GO:0003700">
    <property type="term" value="F:DNA-binding transcription factor activity"/>
    <property type="evidence" value="ECO:0007669"/>
    <property type="project" value="TreeGrafter"/>
</dbReference>
<dbReference type="SMART" id="SM00100">
    <property type="entry name" value="cNMP"/>
    <property type="match status" value="1"/>
</dbReference>
<dbReference type="InterPro" id="IPR050397">
    <property type="entry name" value="Env_Response_Regulators"/>
</dbReference>
<dbReference type="PROSITE" id="PS51063">
    <property type="entry name" value="HTH_CRP_2"/>
    <property type="match status" value="1"/>
</dbReference>
<keyword evidence="7" id="KW-1185">Reference proteome</keyword>
<name>A0A8J7WLP5_9ACTN</name>
<evidence type="ECO:0000259" key="5">
    <source>
        <dbReference type="PROSITE" id="PS51063"/>
    </source>
</evidence>
<dbReference type="InterPro" id="IPR014710">
    <property type="entry name" value="RmlC-like_jellyroll"/>
</dbReference>
<dbReference type="Proteomes" id="UP000677913">
    <property type="component" value="Unassembled WGS sequence"/>
</dbReference>
<dbReference type="InterPro" id="IPR036390">
    <property type="entry name" value="WH_DNA-bd_sf"/>
</dbReference>
<keyword evidence="1" id="KW-0805">Transcription regulation</keyword>
<dbReference type="Gene3D" id="2.60.120.10">
    <property type="entry name" value="Jelly Rolls"/>
    <property type="match status" value="1"/>
</dbReference>
<evidence type="ECO:0000256" key="2">
    <source>
        <dbReference type="ARBA" id="ARBA00023125"/>
    </source>
</evidence>
<evidence type="ECO:0000259" key="4">
    <source>
        <dbReference type="PROSITE" id="PS50042"/>
    </source>
</evidence>
<dbReference type="InterPro" id="IPR018490">
    <property type="entry name" value="cNMP-bd_dom_sf"/>
</dbReference>
<evidence type="ECO:0000313" key="6">
    <source>
        <dbReference type="EMBL" id="MBS2962012.1"/>
    </source>
</evidence>
<dbReference type="AlphaFoldDB" id="A0A8J7WLP5"/>
<reference evidence="6" key="1">
    <citation type="submission" date="2021-04" db="EMBL/GenBank/DDBJ databases">
        <title>Genome based classification of Actinospica acidithermotolerans sp. nov., an actinobacterium isolated from an Indonesian hot spring.</title>
        <authorList>
            <person name="Kusuma A.B."/>
            <person name="Putra K.E."/>
            <person name="Nafisah S."/>
            <person name="Loh J."/>
            <person name="Nouioui I."/>
            <person name="Goodfellow M."/>
        </authorList>
    </citation>
    <scope>NUCLEOTIDE SEQUENCE</scope>
    <source>
        <strain evidence="6">DSM 45618</strain>
    </source>
</reference>
<dbReference type="CDD" id="cd00038">
    <property type="entry name" value="CAP_ED"/>
    <property type="match status" value="1"/>
</dbReference>
<dbReference type="PANTHER" id="PTHR24567:SF74">
    <property type="entry name" value="HTH-TYPE TRANSCRIPTIONAL REGULATOR ARCR"/>
    <property type="match status" value="1"/>
</dbReference>
<dbReference type="InterPro" id="IPR012318">
    <property type="entry name" value="HTH_CRP"/>
</dbReference>
<comment type="caution">
    <text evidence="6">The sequence shown here is derived from an EMBL/GenBank/DDBJ whole genome shotgun (WGS) entry which is preliminary data.</text>
</comment>
<feature type="domain" description="Cyclic nucleotide-binding" evidence="4">
    <location>
        <begin position="10"/>
        <end position="113"/>
    </location>
</feature>
<dbReference type="GO" id="GO:0003677">
    <property type="term" value="F:DNA binding"/>
    <property type="evidence" value="ECO:0007669"/>
    <property type="project" value="UniProtKB-KW"/>
</dbReference>
<dbReference type="EMBL" id="JAGSXH010000006">
    <property type="protein sequence ID" value="MBS2962012.1"/>
    <property type="molecule type" value="Genomic_DNA"/>
</dbReference>
<dbReference type="PROSITE" id="PS50042">
    <property type="entry name" value="CNMP_BINDING_3"/>
    <property type="match status" value="1"/>
</dbReference>
<evidence type="ECO:0000313" key="7">
    <source>
        <dbReference type="Proteomes" id="UP000677913"/>
    </source>
</evidence>
<proteinExistence type="predicted"/>